<evidence type="ECO:0000313" key="2">
    <source>
        <dbReference type="EMBL" id="GIJ73011.1"/>
    </source>
</evidence>
<comment type="caution">
    <text evidence="2">The sequence shown here is derived from an EMBL/GenBank/DDBJ whole genome shotgun (WGS) entry which is preliminary data.</text>
</comment>
<dbReference type="EMBL" id="BOPH01000108">
    <property type="protein sequence ID" value="GIJ73011.1"/>
    <property type="molecule type" value="Genomic_DNA"/>
</dbReference>
<protein>
    <submittedName>
        <fullName evidence="2">Enoyl-CoA hydratase</fullName>
    </submittedName>
</protein>
<dbReference type="GO" id="GO:0008300">
    <property type="term" value="P:isoprenoid catabolic process"/>
    <property type="evidence" value="ECO:0007669"/>
    <property type="project" value="TreeGrafter"/>
</dbReference>
<dbReference type="Proteomes" id="UP000635606">
    <property type="component" value="Unassembled WGS sequence"/>
</dbReference>
<dbReference type="CDD" id="cd06558">
    <property type="entry name" value="crotonase-like"/>
    <property type="match status" value="1"/>
</dbReference>
<dbReference type="InterPro" id="IPR001753">
    <property type="entry name" value="Enoyl-CoA_hydra/iso"/>
</dbReference>
<comment type="similarity">
    <text evidence="1">Belongs to the enoyl-CoA hydratase/isomerase family.</text>
</comment>
<reference evidence="2" key="1">
    <citation type="submission" date="2021-01" db="EMBL/GenBank/DDBJ databases">
        <title>Whole genome shotgun sequence of Virgisporangium ochraceum NBRC 16418.</title>
        <authorList>
            <person name="Komaki H."/>
            <person name="Tamura T."/>
        </authorList>
    </citation>
    <scope>NUCLEOTIDE SEQUENCE</scope>
    <source>
        <strain evidence="2">NBRC 16418</strain>
    </source>
</reference>
<dbReference type="GO" id="GO:0003824">
    <property type="term" value="F:catalytic activity"/>
    <property type="evidence" value="ECO:0007669"/>
    <property type="project" value="UniProtKB-ARBA"/>
</dbReference>
<dbReference type="InterPro" id="IPR029045">
    <property type="entry name" value="ClpP/crotonase-like_dom_sf"/>
</dbReference>
<dbReference type="SUPFAM" id="SSF52096">
    <property type="entry name" value="ClpP/crotonase"/>
    <property type="match status" value="1"/>
</dbReference>
<dbReference type="PANTHER" id="PTHR42964:SF1">
    <property type="entry name" value="POLYKETIDE BIOSYNTHESIS ENOYL-COA HYDRATASE PKSH-RELATED"/>
    <property type="match status" value="1"/>
</dbReference>
<gene>
    <name evidence="2" type="ORF">Voc01_079280</name>
</gene>
<dbReference type="AlphaFoldDB" id="A0A8J4A594"/>
<sequence>MYDPAVTITLTRERDGRVARVRFDNAGRGNCFSTATLDGLVDLLEAAAADDDCAVVRLEMAGRHFCTGWDTSSFADLRDATAESVAADLRHSDEAVSRIRRLPVPVVAAVRGRVIGFGAGLLAAVHLPVAADDVQLSLPEARFGFAPAGVGHAIGRALPRPLALDLLLGATTATAATLHAWGLVARVVPADDVDAEVDRLVEALLAVPGPTVRAVVEVVASDTPERAYEISARTIVSRGV</sequence>
<organism evidence="2 3">
    <name type="scientific">Virgisporangium ochraceum</name>
    <dbReference type="NCBI Taxonomy" id="65505"/>
    <lineage>
        <taxon>Bacteria</taxon>
        <taxon>Bacillati</taxon>
        <taxon>Actinomycetota</taxon>
        <taxon>Actinomycetes</taxon>
        <taxon>Micromonosporales</taxon>
        <taxon>Micromonosporaceae</taxon>
        <taxon>Virgisporangium</taxon>
    </lineage>
</organism>
<dbReference type="InterPro" id="IPR051683">
    <property type="entry name" value="Enoyl-CoA_Hydratase/Isomerase"/>
</dbReference>
<accession>A0A8J4A594</accession>
<dbReference type="Gene3D" id="3.90.226.10">
    <property type="entry name" value="2-enoyl-CoA Hydratase, Chain A, domain 1"/>
    <property type="match status" value="1"/>
</dbReference>
<evidence type="ECO:0000256" key="1">
    <source>
        <dbReference type="ARBA" id="ARBA00005254"/>
    </source>
</evidence>
<dbReference type="PANTHER" id="PTHR42964">
    <property type="entry name" value="ENOYL-COA HYDRATASE"/>
    <property type="match status" value="1"/>
</dbReference>
<keyword evidence="3" id="KW-1185">Reference proteome</keyword>
<dbReference type="Pfam" id="PF00378">
    <property type="entry name" value="ECH_1"/>
    <property type="match status" value="1"/>
</dbReference>
<proteinExistence type="inferred from homology"/>
<name>A0A8J4A594_9ACTN</name>
<evidence type="ECO:0000313" key="3">
    <source>
        <dbReference type="Proteomes" id="UP000635606"/>
    </source>
</evidence>